<name>A0AAD6F3K4_9TELE</name>
<dbReference type="AlphaFoldDB" id="A0AAD6F3K4"/>
<evidence type="ECO:0000313" key="2">
    <source>
        <dbReference type="Proteomes" id="UP001219934"/>
    </source>
</evidence>
<sequence length="125" mass="13839">MNAHLQAECDRLRQREDHNTLAATPKRFLQHSTDNQKILAAGGGAKSQQRTASTSLTPGDAVSFDLNFRTPHFSSTDFHFGKEREGGLQEEGRFTLRKSNCSRYIIAVFPKVVLSPPAASELLPL</sequence>
<proteinExistence type="predicted"/>
<protein>
    <submittedName>
        <fullName evidence="1">Uncharacterized protein</fullName>
    </submittedName>
</protein>
<keyword evidence="2" id="KW-1185">Reference proteome</keyword>
<reference evidence="1" key="1">
    <citation type="submission" date="2022-11" db="EMBL/GenBank/DDBJ databases">
        <title>Chromosome-level genome of Pogonophryne albipinna.</title>
        <authorList>
            <person name="Jo E."/>
        </authorList>
    </citation>
    <scope>NUCLEOTIDE SEQUENCE</scope>
    <source>
        <strain evidence="1">SGF0006</strain>
        <tissue evidence="1">Muscle</tissue>
    </source>
</reference>
<accession>A0AAD6F3K4</accession>
<organism evidence="1 2">
    <name type="scientific">Pogonophryne albipinna</name>
    <dbReference type="NCBI Taxonomy" id="1090488"/>
    <lineage>
        <taxon>Eukaryota</taxon>
        <taxon>Metazoa</taxon>
        <taxon>Chordata</taxon>
        <taxon>Craniata</taxon>
        <taxon>Vertebrata</taxon>
        <taxon>Euteleostomi</taxon>
        <taxon>Actinopterygii</taxon>
        <taxon>Neopterygii</taxon>
        <taxon>Teleostei</taxon>
        <taxon>Neoteleostei</taxon>
        <taxon>Acanthomorphata</taxon>
        <taxon>Eupercaria</taxon>
        <taxon>Perciformes</taxon>
        <taxon>Notothenioidei</taxon>
        <taxon>Pogonophryne</taxon>
    </lineage>
</organism>
<dbReference type="EMBL" id="JAPTMU010000301">
    <property type="protein sequence ID" value="KAJ4919365.1"/>
    <property type="molecule type" value="Genomic_DNA"/>
</dbReference>
<evidence type="ECO:0000313" key="1">
    <source>
        <dbReference type="EMBL" id="KAJ4919365.1"/>
    </source>
</evidence>
<feature type="non-terminal residue" evidence="1">
    <location>
        <position position="125"/>
    </location>
</feature>
<gene>
    <name evidence="1" type="ORF">JOQ06_013885</name>
</gene>
<comment type="caution">
    <text evidence="1">The sequence shown here is derived from an EMBL/GenBank/DDBJ whole genome shotgun (WGS) entry which is preliminary data.</text>
</comment>
<dbReference type="Proteomes" id="UP001219934">
    <property type="component" value="Unassembled WGS sequence"/>
</dbReference>